<evidence type="ECO:0000256" key="1">
    <source>
        <dbReference type="ARBA" id="ARBA00007983"/>
    </source>
</evidence>
<dbReference type="EC" id="1.4.3.-" evidence="9"/>
<dbReference type="Pfam" id="PF02728">
    <property type="entry name" value="Cu_amine_oxidN3"/>
    <property type="match status" value="1"/>
</dbReference>
<evidence type="ECO:0000256" key="6">
    <source>
        <dbReference type="ARBA" id="ARBA00023157"/>
    </source>
</evidence>
<dbReference type="GO" id="GO:0009308">
    <property type="term" value="P:amine metabolic process"/>
    <property type="evidence" value="ECO:0007669"/>
    <property type="project" value="UniProtKB-UniRule"/>
</dbReference>
<evidence type="ECO:0000313" key="15">
    <source>
        <dbReference type="EMBL" id="KAI3946950.1"/>
    </source>
</evidence>
<dbReference type="InterPro" id="IPR015798">
    <property type="entry name" value="Cu_amine_oxidase_C"/>
</dbReference>
<evidence type="ECO:0000256" key="3">
    <source>
        <dbReference type="ARBA" id="ARBA00022772"/>
    </source>
</evidence>
<dbReference type="PANTHER" id="PTHR10638:SF71">
    <property type="entry name" value="AMINE OXIDASE"/>
    <property type="match status" value="1"/>
</dbReference>
<dbReference type="PROSITE" id="PS01165">
    <property type="entry name" value="COPPER_AMINE_OXID_2"/>
    <property type="match status" value="1"/>
</dbReference>
<accession>A0AAD4TBN3</accession>
<dbReference type="Proteomes" id="UP001202328">
    <property type="component" value="Unassembled WGS sequence"/>
</dbReference>
<evidence type="ECO:0000256" key="4">
    <source>
        <dbReference type="ARBA" id="ARBA00023002"/>
    </source>
</evidence>
<dbReference type="Gene3D" id="3.10.450.40">
    <property type="match status" value="2"/>
</dbReference>
<keyword evidence="2 9" id="KW-0479">Metal-binding</keyword>
<dbReference type="Pfam" id="PF02727">
    <property type="entry name" value="Cu_amine_oxidN2"/>
    <property type="match status" value="1"/>
</dbReference>
<evidence type="ECO:0000256" key="8">
    <source>
        <dbReference type="PIRSR" id="PIRSR600269-51"/>
    </source>
</evidence>
<dbReference type="SUPFAM" id="SSF49998">
    <property type="entry name" value="Amine oxidase catalytic domain"/>
    <property type="match status" value="1"/>
</dbReference>
<dbReference type="PANTHER" id="PTHR10638">
    <property type="entry name" value="COPPER AMINE OXIDASE"/>
    <property type="match status" value="1"/>
</dbReference>
<evidence type="ECO:0000256" key="2">
    <source>
        <dbReference type="ARBA" id="ARBA00022723"/>
    </source>
</evidence>
<evidence type="ECO:0000256" key="5">
    <source>
        <dbReference type="ARBA" id="ARBA00023008"/>
    </source>
</evidence>
<feature type="domain" description="Copper amine oxidase catalytic" evidence="12">
    <location>
        <begin position="251"/>
        <end position="659"/>
    </location>
</feature>
<feature type="active site" description="Proton acceptor" evidence="7">
    <location>
        <position position="324"/>
    </location>
</feature>
<keyword evidence="16" id="KW-1185">Reference proteome</keyword>
<evidence type="ECO:0000256" key="7">
    <source>
        <dbReference type="PIRSR" id="PIRSR600269-50"/>
    </source>
</evidence>
<feature type="signal peptide" evidence="11">
    <location>
        <begin position="1"/>
        <end position="23"/>
    </location>
</feature>
<feature type="modified residue" description="2',4',5'-topaquinone" evidence="8">
    <location>
        <position position="412"/>
    </location>
</feature>
<keyword evidence="11" id="KW-0732">Signal</keyword>
<feature type="region of interest" description="Disordered" evidence="10">
    <location>
        <begin position="656"/>
        <end position="678"/>
    </location>
</feature>
<dbReference type="InterPro" id="IPR036460">
    <property type="entry name" value="Cu_amine_oxidase_C_sf"/>
</dbReference>
<dbReference type="FunFam" id="2.70.98.20:FF:000004">
    <property type="entry name" value="Amine oxidase"/>
    <property type="match status" value="1"/>
</dbReference>
<keyword evidence="5 9" id="KW-0186">Copper</keyword>
<dbReference type="SUPFAM" id="SSF54416">
    <property type="entry name" value="Amine oxidase N-terminal region"/>
    <property type="match status" value="2"/>
</dbReference>
<comment type="caution">
    <text evidence="15">The sequence shown here is derived from an EMBL/GenBank/DDBJ whole genome shotgun (WGS) entry which is preliminary data.</text>
</comment>
<keyword evidence="6" id="KW-1015">Disulfide bond</keyword>
<evidence type="ECO:0000259" key="14">
    <source>
        <dbReference type="Pfam" id="PF02728"/>
    </source>
</evidence>
<evidence type="ECO:0000256" key="10">
    <source>
        <dbReference type="SAM" id="MobiDB-lite"/>
    </source>
</evidence>
<dbReference type="InterPro" id="IPR015802">
    <property type="entry name" value="Cu_amine_oxidase_N3"/>
</dbReference>
<dbReference type="FunFam" id="3.10.450.40:FF:000012">
    <property type="entry name" value="Amine oxidase"/>
    <property type="match status" value="1"/>
</dbReference>
<dbReference type="InterPro" id="IPR049947">
    <property type="entry name" value="Cu_Am_Ox_Cu-bd"/>
</dbReference>
<keyword evidence="4 9" id="KW-0560">Oxidoreductase</keyword>
<dbReference type="FunFam" id="3.10.450.40:FF:000005">
    <property type="entry name" value="Amine oxidase"/>
    <property type="match status" value="1"/>
</dbReference>
<name>A0AAD4TBN3_9MAGN</name>
<feature type="domain" description="Copper amine oxidase N2-terminal" evidence="13">
    <location>
        <begin position="26"/>
        <end position="115"/>
    </location>
</feature>
<feature type="active site" description="Schiff-base intermediate with substrate; via topaquinone" evidence="7">
    <location>
        <position position="412"/>
    </location>
</feature>
<feature type="domain" description="Copper amine oxidase N3-terminal" evidence="14">
    <location>
        <begin position="123"/>
        <end position="217"/>
    </location>
</feature>
<evidence type="ECO:0000259" key="13">
    <source>
        <dbReference type="Pfam" id="PF02727"/>
    </source>
</evidence>
<dbReference type="PROSITE" id="PS01164">
    <property type="entry name" value="COPPER_AMINE_OXID_1"/>
    <property type="match status" value="1"/>
</dbReference>
<organism evidence="15 16">
    <name type="scientific">Papaver atlanticum</name>
    <dbReference type="NCBI Taxonomy" id="357466"/>
    <lineage>
        <taxon>Eukaryota</taxon>
        <taxon>Viridiplantae</taxon>
        <taxon>Streptophyta</taxon>
        <taxon>Embryophyta</taxon>
        <taxon>Tracheophyta</taxon>
        <taxon>Spermatophyta</taxon>
        <taxon>Magnoliopsida</taxon>
        <taxon>Ranunculales</taxon>
        <taxon>Papaveraceae</taxon>
        <taxon>Papaveroideae</taxon>
        <taxon>Papaver</taxon>
    </lineage>
</organism>
<gene>
    <name evidence="15" type="ORF">MKW98_003513</name>
</gene>
<dbReference type="AlphaFoldDB" id="A0AAD4TBN3"/>
<dbReference type="EMBL" id="JAJJMB010003633">
    <property type="protein sequence ID" value="KAI3946950.1"/>
    <property type="molecule type" value="Genomic_DNA"/>
</dbReference>
<evidence type="ECO:0000256" key="9">
    <source>
        <dbReference type="RuleBase" id="RU000672"/>
    </source>
</evidence>
<dbReference type="InterPro" id="IPR049948">
    <property type="entry name" value="Cu_Am_ox_TPQ-bd"/>
</dbReference>
<dbReference type="Pfam" id="PF01179">
    <property type="entry name" value="Cu_amine_oxid"/>
    <property type="match status" value="1"/>
</dbReference>
<dbReference type="GO" id="GO:0005507">
    <property type="term" value="F:copper ion binding"/>
    <property type="evidence" value="ECO:0007669"/>
    <property type="project" value="InterPro"/>
</dbReference>
<dbReference type="InterPro" id="IPR015800">
    <property type="entry name" value="Cu_amine_oxidase_N2"/>
</dbReference>
<dbReference type="GO" id="GO:0048038">
    <property type="term" value="F:quinone binding"/>
    <property type="evidence" value="ECO:0007669"/>
    <property type="project" value="InterPro"/>
</dbReference>
<dbReference type="InterPro" id="IPR000269">
    <property type="entry name" value="Cu_amine_oxidase"/>
</dbReference>
<protein>
    <recommendedName>
        <fullName evidence="9">Amine oxidase</fullName>
        <ecNumber evidence="9">1.4.3.-</ecNumber>
    </recommendedName>
</protein>
<evidence type="ECO:0000259" key="12">
    <source>
        <dbReference type="Pfam" id="PF01179"/>
    </source>
</evidence>
<proteinExistence type="inferred from homology"/>
<comment type="PTM">
    <text evidence="8 9">Topaquinone (TPQ) is generated by copper-dependent autoxidation of a specific tyrosyl residue.</text>
</comment>
<dbReference type="Gene3D" id="2.70.98.20">
    <property type="entry name" value="Copper amine oxidase, catalytic domain"/>
    <property type="match status" value="1"/>
</dbReference>
<sequence>MAPTLGILLIIFSLFFFPLSTRSRQHPLDPLTPSEFIQIQAIVKNSYASSAYNLTFQYVGLEEPKKSKILSWMINHSSSKTKKDLPRMSFIITRINEETHEIIVDISNKSIVSDKVYTGHGYPILTFEEQTSASSLVLTYPPFLRSIKKRKLNISEVVCASFTVGWFGEKKKNVKRNTKILCFYLDGTVNLYARPIEGVTIVVNLDVMKVTEYTDRLTVTMPKAEGTEYRKAKLKLPLLGQRSKGITAIQDGGGFDIDGHSVRWANWKFHLSYDMRAGSVISLASIYDQEKEKFRHVLYKGFVSELFVPYMDPSEEWYYKTFFDAGEYGLGLCAFPLEPYKDCPANAVFMDGYYAGQDGTPVQVKNVFCIFEKYAGDIMWRHTETAIPGKFIREVREEVSLVVRMVSTVGNYDYIIDWEFKQSGSIKVGVGLTGILEVKAAEYTHKDQMKEEVYGTLLADYTVGVYHDHFLTYHLDLDVDGHDNSFVKSTLKPRRTKSESSKRKSYWTVDKETAKTESEAKIRLGMKPTELFVVNPNKKTKMGNDVGYHLIPGSQTSSLLSDDDYVQIRGAFTKYQVWVTPYNKSEKWVGGLYADQSQGDDTLATWSSRDREIENKDIVLWYTLGFHHVPSQEDFPVMPTLSGGFELRPANFFESNPVLNTRSPPSPRTFPNCTSVNS</sequence>
<reference evidence="15" key="1">
    <citation type="submission" date="2022-04" db="EMBL/GenBank/DDBJ databases">
        <title>A functionally conserved STORR gene fusion in Papaver species that diverged 16.8 million years ago.</title>
        <authorList>
            <person name="Catania T."/>
        </authorList>
    </citation>
    <scope>NUCLEOTIDE SEQUENCE</scope>
    <source>
        <strain evidence="15">S-188037</strain>
    </source>
</reference>
<comment type="cofactor">
    <cofactor evidence="9">
        <name>Cu cation</name>
        <dbReference type="ChEBI" id="CHEBI:23378"/>
    </cofactor>
    <text evidence="9">Contains 1 topaquinone per subunit.</text>
</comment>
<dbReference type="InterPro" id="IPR016182">
    <property type="entry name" value="Cu_amine_oxidase_N-reg"/>
</dbReference>
<dbReference type="GO" id="GO:0008131">
    <property type="term" value="F:primary methylamine oxidase activity"/>
    <property type="evidence" value="ECO:0007669"/>
    <property type="project" value="InterPro"/>
</dbReference>
<evidence type="ECO:0000313" key="16">
    <source>
        <dbReference type="Proteomes" id="UP001202328"/>
    </source>
</evidence>
<evidence type="ECO:0000256" key="11">
    <source>
        <dbReference type="SAM" id="SignalP"/>
    </source>
</evidence>
<feature type="chain" id="PRO_5042273609" description="Amine oxidase" evidence="11">
    <location>
        <begin position="24"/>
        <end position="678"/>
    </location>
</feature>
<comment type="similarity">
    <text evidence="1 9">Belongs to the copper/topaquinone oxidase family.</text>
</comment>
<keyword evidence="3 7" id="KW-0801">TPQ</keyword>